<gene>
    <name evidence="1" type="ORF">DSQ81_07705</name>
</gene>
<dbReference type="AlphaFoldDB" id="A0A5Y3PZX3"/>
<protein>
    <submittedName>
        <fullName evidence="1">Uncharacterized protein</fullName>
    </submittedName>
</protein>
<comment type="caution">
    <text evidence="1">The sequence shown here is derived from an EMBL/GenBank/DDBJ whole genome shotgun (WGS) entry which is preliminary data.</text>
</comment>
<reference evidence="1" key="1">
    <citation type="submission" date="2018-07" db="EMBL/GenBank/DDBJ databases">
        <authorList>
            <person name="Ashton P.M."/>
            <person name="Dallman T."/>
            <person name="Nair S."/>
            <person name="De Pinna E."/>
            <person name="Peters T."/>
            <person name="Grant K."/>
        </authorList>
    </citation>
    <scope>NUCLEOTIDE SEQUENCE [LARGE SCALE GENOMIC DNA]</scope>
    <source>
        <strain evidence="1">475813</strain>
    </source>
</reference>
<accession>A0A5Y3PZX3</accession>
<dbReference type="EMBL" id="AAIVIG010000008">
    <property type="protein sequence ID" value="ECI4935703.1"/>
    <property type="molecule type" value="Genomic_DNA"/>
</dbReference>
<dbReference type="Proteomes" id="UP000839688">
    <property type="component" value="Unassembled WGS sequence"/>
</dbReference>
<name>A0A5Y3PZX3_SALER</name>
<evidence type="ECO:0000313" key="1">
    <source>
        <dbReference type="EMBL" id="ECI4935703.1"/>
    </source>
</evidence>
<sequence length="66" mass="7687">MRVRRDTFIQIIPKPSVYLFINLSSFYGIVEIFFNESSTAVGNFHYTATFTRTDIFDRRKDAGVDT</sequence>
<organism evidence="1">
    <name type="scientific">Salmonella enterica subsp. arizonae</name>
    <dbReference type="NCBI Taxonomy" id="59203"/>
    <lineage>
        <taxon>Bacteria</taxon>
        <taxon>Pseudomonadati</taxon>
        <taxon>Pseudomonadota</taxon>
        <taxon>Gammaproteobacteria</taxon>
        <taxon>Enterobacterales</taxon>
        <taxon>Enterobacteriaceae</taxon>
        <taxon>Salmonella</taxon>
    </lineage>
</organism>
<proteinExistence type="predicted"/>